<dbReference type="EMBL" id="JACXAJ010000001">
    <property type="protein sequence ID" value="MBD1395984.1"/>
    <property type="molecule type" value="Genomic_DNA"/>
</dbReference>
<dbReference type="RefSeq" id="WP_191182129.1">
    <property type="nucleotide sequence ID" value="NZ_JACXAJ010000001.1"/>
</dbReference>
<protein>
    <submittedName>
        <fullName evidence="1">Uncharacterized protein</fullName>
    </submittedName>
</protein>
<keyword evidence="2" id="KW-1185">Reference proteome</keyword>
<accession>A0ABR7XCG9</accession>
<proteinExistence type="predicted"/>
<sequence>MQLQLKFREIHIALDKVMTNILTEQQLKHYLELEGRQHIHFLSGKEAEE</sequence>
<reference evidence="1 2" key="1">
    <citation type="submission" date="2020-09" db="EMBL/GenBank/DDBJ databases">
        <title>Genome sequencing and assembly of Pontibacter sp.</title>
        <authorList>
            <person name="Chhetri G."/>
        </authorList>
    </citation>
    <scope>NUCLEOTIDE SEQUENCE [LARGE SCALE GENOMIC DNA]</scope>
    <source>
        <strain evidence="1 2">JH31</strain>
    </source>
</reference>
<dbReference type="Proteomes" id="UP000625551">
    <property type="component" value="Unassembled WGS sequence"/>
</dbReference>
<name>A0ABR7XCG9_9BACT</name>
<organism evidence="1 2">
    <name type="scientific">Pontibacter aquaedesilientis</name>
    <dbReference type="NCBI Taxonomy" id="2766980"/>
    <lineage>
        <taxon>Bacteria</taxon>
        <taxon>Pseudomonadati</taxon>
        <taxon>Bacteroidota</taxon>
        <taxon>Cytophagia</taxon>
        <taxon>Cytophagales</taxon>
        <taxon>Hymenobacteraceae</taxon>
        <taxon>Pontibacter</taxon>
    </lineage>
</organism>
<evidence type="ECO:0000313" key="2">
    <source>
        <dbReference type="Proteomes" id="UP000625551"/>
    </source>
</evidence>
<gene>
    <name evidence="1" type="ORF">H9Q13_02305</name>
</gene>
<comment type="caution">
    <text evidence="1">The sequence shown here is derived from an EMBL/GenBank/DDBJ whole genome shotgun (WGS) entry which is preliminary data.</text>
</comment>
<evidence type="ECO:0000313" key="1">
    <source>
        <dbReference type="EMBL" id="MBD1395984.1"/>
    </source>
</evidence>